<dbReference type="EMBL" id="VUNR01000039">
    <property type="protein sequence ID" value="MSU09889.1"/>
    <property type="molecule type" value="Genomic_DNA"/>
</dbReference>
<comment type="catalytic activity">
    <reaction evidence="7">
        <text>L-lysyl-[lipoyl-carrier protein] + (R)-lipoate + ATP = N(6)-[(R)-lipoyl]-L-lysyl-[lipoyl-carrier protein] + AMP + diphosphate + H(+)</text>
        <dbReference type="Rhea" id="RHEA:49288"/>
        <dbReference type="Rhea" id="RHEA-COMP:10500"/>
        <dbReference type="Rhea" id="RHEA-COMP:10502"/>
        <dbReference type="ChEBI" id="CHEBI:15378"/>
        <dbReference type="ChEBI" id="CHEBI:29969"/>
        <dbReference type="ChEBI" id="CHEBI:30616"/>
        <dbReference type="ChEBI" id="CHEBI:33019"/>
        <dbReference type="ChEBI" id="CHEBI:83088"/>
        <dbReference type="ChEBI" id="CHEBI:83099"/>
        <dbReference type="ChEBI" id="CHEBI:456215"/>
        <dbReference type="EC" id="6.3.1.20"/>
    </reaction>
</comment>
<dbReference type="Gene3D" id="3.30.390.50">
    <property type="entry name" value="CO dehydrogenase flavoprotein, C-terminal domain"/>
    <property type="match status" value="1"/>
</dbReference>
<dbReference type="GO" id="GO:0016979">
    <property type="term" value="F:lipoate-protein ligase activity"/>
    <property type="evidence" value="ECO:0007669"/>
    <property type="project" value="UniProtKB-EC"/>
</dbReference>
<evidence type="ECO:0000256" key="1">
    <source>
        <dbReference type="ARBA" id="ARBA00005085"/>
    </source>
</evidence>
<keyword evidence="6" id="KW-0067">ATP-binding</keyword>
<evidence type="ECO:0000256" key="4">
    <source>
        <dbReference type="ARBA" id="ARBA00022598"/>
    </source>
</evidence>
<evidence type="ECO:0000313" key="9">
    <source>
        <dbReference type="EMBL" id="MSU09889.1"/>
    </source>
</evidence>
<name>A0A6I2UJP1_9FIRM</name>
<dbReference type="CDD" id="cd16443">
    <property type="entry name" value="LplA"/>
    <property type="match status" value="1"/>
</dbReference>
<dbReference type="AlphaFoldDB" id="A0A6I2UJP1"/>
<keyword evidence="4 9" id="KW-0436">Ligase</keyword>
<dbReference type="InterPro" id="IPR019491">
    <property type="entry name" value="Lipoate_protein_ligase_C"/>
</dbReference>
<dbReference type="GeneID" id="96779842"/>
<dbReference type="NCBIfam" id="TIGR00545">
    <property type="entry name" value="lipoyltrans"/>
    <property type="match status" value="1"/>
</dbReference>
<dbReference type="PROSITE" id="PS51733">
    <property type="entry name" value="BPL_LPL_CATALYTIC"/>
    <property type="match status" value="1"/>
</dbReference>
<gene>
    <name evidence="9" type="ORF">FYJ84_12990</name>
</gene>
<evidence type="ECO:0000256" key="3">
    <source>
        <dbReference type="ARBA" id="ARBA00012367"/>
    </source>
</evidence>
<dbReference type="InterPro" id="IPR004143">
    <property type="entry name" value="BPL_LPL_catalytic"/>
</dbReference>
<evidence type="ECO:0000259" key="8">
    <source>
        <dbReference type="PROSITE" id="PS51733"/>
    </source>
</evidence>
<evidence type="ECO:0000256" key="2">
    <source>
        <dbReference type="ARBA" id="ARBA00005124"/>
    </source>
</evidence>
<protein>
    <recommendedName>
        <fullName evidence="3">lipoate--protein ligase</fullName>
        <ecNumber evidence="3">6.3.1.20</ecNumber>
    </recommendedName>
</protein>
<dbReference type="GO" id="GO:0005524">
    <property type="term" value="F:ATP binding"/>
    <property type="evidence" value="ECO:0007669"/>
    <property type="project" value="UniProtKB-KW"/>
</dbReference>
<keyword evidence="5" id="KW-0547">Nucleotide-binding</keyword>
<dbReference type="Gene3D" id="3.30.930.10">
    <property type="entry name" value="Bira Bifunctional Protein, Domain 2"/>
    <property type="match status" value="1"/>
</dbReference>
<feature type="domain" description="BPL/LPL catalytic" evidence="8">
    <location>
        <begin position="30"/>
        <end position="213"/>
    </location>
</feature>
<dbReference type="GO" id="GO:0005737">
    <property type="term" value="C:cytoplasm"/>
    <property type="evidence" value="ECO:0007669"/>
    <property type="project" value="TreeGrafter"/>
</dbReference>
<dbReference type="Pfam" id="PF21948">
    <property type="entry name" value="LplA-B_cat"/>
    <property type="match status" value="1"/>
</dbReference>
<comment type="pathway">
    <text evidence="1">Protein modification; protein lipoylation via exogenous pathway; protein N(6)-(lipoyl)lysine from lipoate: step 2/2.</text>
</comment>
<dbReference type="InterPro" id="IPR004562">
    <property type="entry name" value="LipoylTrfase_LipoateP_Ligase"/>
</dbReference>
<dbReference type="PANTHER" id="PTHR12561:SF3">
    <property type="entry name" value="LIPOYLTRANSFERASE 1, MITOCHONDRIAL"/>
    <property type="match status" value="1"/>
</dbReference>
<dbReference type="InterPro" id="IPR045864">
    <property type="entry name" value="aa-tRNA-synth_II/BPL/LPL"/>
</dbReference>
<dbReference type="SUPFAM" id="SSF82649">
    <property type="entry name" value="SufE/NifU"/>
    <property type="match status" value="1"/>
</dbReference>
<evidence type="ECO:0000256" key="7">
    <source>
        <dbReference type="ARBA" id="ARBA00048037"/>
    </source>
</evidence>
<sequence>MIDKLFVIEGDSNNPHRNLALEAVLLKRLQPGECYLYLWQNKHTVVIGRNQNALAECHVQQLEQDGGYLARRLSGGGAVYHDLGNLNFTMIMNTGDFDVSRQTGVILQAVQMLGLKGEKNGRNDLTIDGKKFSGHAYYHHDGRSYHHGTLMMNVDMSRLPKYLNVSPLKLRAKGVQSVQSRVCNLADLNPAITVEGMKKSLQEAFCDIYGLPVSPLELTEADRDFWRSEEAKMSAKEWLYGEAKVLDFSKEARFGWGTVRMDYSLSQDKQSVQELQLWTDGLDAEFLQEVPGLLQGCLMNRDRILARLSMSDEASPRIADDIACMLLPA</sequence>
<reference evidence="9 10" key="1">
    <citation type="submission" date="2019-08" db="EMBL/GenBank/DDBJ databases">
        <title>In-depth cultivation of the pig gut microbiome towards novel bacterial diversity and tailored functional studies.</title>
        <authorList>
            <person name="Wylensek D."/>
            <person name="Hitch T.C.A."/>
            <person name="Clavel T."/>
        </authorList>
    </citation>
    <scope>NUCLEOTIDE SEQUENCE [LARGE SCALE GENOMIC DNA]</scope>
    <source>
        <strain evidence="9 10">WCA-693-APC-5D-A</strain>
    </source>
</reference>
<dbReference type="GO" id="GO:0009249">
    <property type="term" value="P:protein lipoylation"/>
    <property type="evidence" value="ECO:0007669"/>
    <property type="project" value="InterPro"/>
</dbReference>
<proteinExistence type="predicted"/>
<evidence type="ECO:0000256" key="6">
    <source>
        <dbReference type="ARBA" id="ARBA00022840"/>
    </source>
</evidence>
<dbReference type="PANTHER" id="PTHR12561">
    <property type="entry name" value="LIPOATE-PROTEIN LIGASE"/>
    <property type="match status" value="1"/>
</dbReference>
<evidence type="ECO:0000313" key="10">
    <source>
        <dbReference type="Proteomes" id="UP000433181"/>
    </source>
</evidence>
<evidence type="ECO:0000256" key="5">
    <source>
        <dbReference type="ARBA" id="ARBA00022741"/>
    </source>
</evidence>
<comment type="pathway">
    <text evidence="2">Protein modification; protein lipoylation via exogenous pathway; protein N(6)-(lipoyl)lysine from lipoate: step 1/2.</text>
</comment>
<dbReference type="GO" id="GO:0017118">
    <property type="term" value="F:lipoyltransferase activity"/>
    <property type="evidence" value="ECO:0007669"/>
    <property type="project" value="TreeGrafter"/>
</dbReference>
<accession>A0A6I2UJP1</accession>
<dbReference type="Pfam" id="PF10437">
    <property type="entry name" value="Lip_prot_lig_C"/>
    <property type="match status" value="1"/>
</dbReference>
<dbReference type="SUPFAM" id="SSF55681">
    <property type="entry name" value="Class II aaRS and biotin synthetases"/>
    <property type="match status" value="1"/>
</dbReference>
<dbReference type="Proteomes" id="UP000433181">
    <property type="component" value="Unassembled WGS sequence"/>
</dbReference>
<dbReference type="RefSeq" id="WP_154408052.1">
    <property type="nucleotide sequence ID" value="NZ_VUNR01000039.1"/>
</dbReference>
<organism evidence="9 10">
    <name type="scientific">Anaerovibrio slackiae</name>
    <dbReference type="NCBI Taxonomy" id="2652309"/>
    <lineage>
        <taxon>Bacteria</taxon>
        <taxon>Bacillati</taxon>
        <taxon>Bacillota</taxon>
        <taxon>Negativicutes</taxon>
        <taxon>Selenomonadales</taxon>
        <taxon>Selenomonadaceae</taxon>
        <taxon>Anaerovibrio</taxon>
    </lineage>
</organism>
<dbReference type="UniPathway" id="UPA00537">
    <property type="reaction ID" value="UER00594"/>
</dbReference>
<comment type="caution">
    <text evidence="9">The sequence shown here is derived from an EMBL/GenBank/DDBJ whole genome shotgun (WGS) entry which is preliminary data.</text>
</comment>
<keyword evidence="10" id="KW-1185">Reference proteome</keyword>
<dbReference type="EC" id="6.3.1.20" evidence="3"/>